<keyword evidence="5" id="KW-0997">Cell inner membrane</keyword>
<evidence type="ECO:0000256" key="8">
    <source>
        <dbReference type="ARBA" id="ARBA00023136"/>
    </source>
</evidence>
<feature type="domain" description="General secretion pathway GspH" evidence="12">
    <location>
        <begin position="44"/>
        <end position="159"/>
    </location>
</feature>
<sequence length="186" mass="20923">MKLSEVLIELMLVITILAIVTFIAFPVFTEFTARYRSKTKQWELFELLIFMRNQAYSERANFILCPKGDEDICSNNWSNGALLFIDINSNGTLDSKDKIERYFTRLPEGATLSWKGFNNKGYLIFRPDGTTPSQSGNFSYCPTDGEAKLGWIIILNSIGRPYYGRDADGDGIVENGSGDNLSCPQS</sequence>
<comment type="caution">
    <text evidence="13">The sequence shown here is derived from an EMBL/GenBank/DDBJ whole genome shotgun (WGS) entry which is preliminary data.</text>
</comment>
<accession>A0A9X2EM80</accession>
<evidence type="ECO:0000256" key="10">
    <source>
        <dbReference type="ARBA" id="ARBA00030775"/>
    </source>
</evidence>
<evidence type="ECO:0000256" key="2">
    <source>
        <dbReference type="ARBA" id="ARBA00021549"/>
    </source>
</evidence>
<comment type="similarity">
    <text evidence="9">Belongs to the GSP H family.</text>
</comment>
<protein>
    <recommendedName>
        <fullName evidence="2">Type II secretion system protein H</fullName>
    </recommendedName>
    <alternativeName>
        <fullName evidence="10">General secretion pathway protein H</fullName>
    </alternativeName>
</protein>
<dbReference type="GO" id="GO:0005886">
    <property type="term" value="C:plasma membrane"/>
    <property type="evidence" value="ECO:0007669"/>
    <property type="project" value="UniProtKB-SubCell"/>
</dbReference>
<comment type="subcellular location">
    <subcellularLocation>
        <location evidence="1">Cell inner membrane</location>
        <topology evidence="1">Single-pass membrane protein</topology>
    </subcellularLocation>
</comment>
<keyword evidence="4" id="KW-0488">Methylation</keyword>
<reference evidence="13" key="1">
    <citation type="journal article" date="2022" name="Arch. Microbiol.">
        <title>Microbulbifer okhotskensis sp. nov., isolated from a deep bottom sediment of the Okhotsk Sea.</title>
        <authorList>
            <person name="Romanenko L."/>
            <person name="Kurilenko V."/>
            <person name="Otstavnykh N."/>
            <person name="Velansky P."/>
            <person name="Isaeva M."/>
            <person name="Mikhailov V."/>
        </authorList>
    </citation>
    <scope>NUCLEOTIDE SEQUENCE</scope>
    <source>
        <strain evidence="13">OS29</strain>
    </source>
</reference>
<dbReference type="GO" id="GO:0015628">
    <property type="term" value="P:protein secretion by the type II secretion system"/>
    <property type="evidence" value="ECO:0007669"/>
    <property type="project" value="InterPro"/>
</dbReference>
<evidence type="ECO:0000256" key="7">
    <source>
        <dbReference type="ARBA" id="ARBA00022989"/>
    </source>
</evidence>
<evidence type="ECO:0000313" key="13">
    <source>
        <dbReference type="EMBL" id="MCO1334834.1"/>
    </source>
</evidence>
<dbReference type="EMBL" id="JALBWM010000039">
    <property type="protein sequence ID" value="MCO1334834.1"/>
    <property type="molecule type" value="Genomic_DNA"/>
</dbReference>
<dbReference type="Gene3D" id="3.55.40.10">
    <property type="entry name" value="minor pseudopilin epsh domain"/>
    <property type="match status" value="1"/>
</dbReference>
<proteinExistence type="inferred from homology"/>
<evidence type="ECO:0000256" key="11">
    <source>
        <dbReference type="SAM" id="Phobius"/>
    </source>
</evidence>
<evidence type="ECO:0000259" key="12">
    <source>
        <dbReference type="Pfam" id="PF12019"/>
    </source>
</evidence>
<dbReference type="GO" id="GO:0015627">
    <property type="term" value="C:type II protein secretion system complex"/>
    <property type="evidence" value="ECO:0007669"/>
    <property type="project" value="InterPro"/>
</dbReference>
<evidence type="ECO:0000256" key="3">
    <source>
        <dbReference type="ARBA" id="ARBA00022475"/>
    </source>
</evidence>
<organism evidence="13 14">
    <name type="scientific">Microbulbifer okhotskensis</name>
    <dbReference type="NCBI Taxonomy" id="2926617"/>
    <lineage>
        <taxon>Bacteria</taxon>
        <taxon>Pseudomonadati</taxon>
        <taxon>Pseudomonadota</taxon>
        <taxon>Gammaproteobacteria</taxon>
        <taxon>Cellvibrionales</taxon>
        <taxon>Microbulbiferaceae</taxon>
        <taxon>Microbulbifer</taxon>
    </lineage>
</organism>
<keyword evidence="7 11" id="KW-1133">Transmembrane helix</keyword>
<dbReference type="SUPFAM" id="SSF54523">
    <property type="entry name" value="Pili subunits"/>
    <property type="match status" value="1"/>
</dbReference>
<evidence type="ECO:0000256" key="9">
    <source>
        <dbReference type="ARBA" id="ARBA00025772"/>
    </source>
</evidence>
<gene>
    <name evidence="13" type="ORF">MO867_10830</name>
</gene>
<keyword evidence="3" id="KW-1003">Cell membrane</keyword>
<dbReference type="RefSeq" id="WP_252466504.1">
    <property type="nucleotide sequence ID" value="NZ_JALBWM010000039.1"/>
</dbReference>
<dbReference type="Pfam" id="PF12019">
    <property type="entry name" value="GspH"/>
    <property type="match status" value="1"/>
</dbReference>
<evidence type="ECO:0000256" key="6">
    <source>
        <dbReference type="ARBA" id="ARBA00022692"/>
    </source>
</evidence>
<name>A0A9X2EM80_9GAMM</name>
<dbReference type="Proteomes" id="UP001139028">
    <property type="component" value="Unassembled WGS sequence"/>
</dbReference>
<feature type="transmembrane region" description="Helical" evidence="11">
    <location>
        <begin position="6"/>
        <end position="28"/>
    </location>
</feature>
<keyword evidence="6 11" id="KW-0812">Transmembrane</keyword>
<dbReference type="InterPro" id="IPR022346">
    <property type="entry name" value="T2SS_GspH"/>
</dbReference>
<evidence type="ECO:0000256" key="5">
    <source>
        <dbReference type="ARBA" id="ARBA00022519"/>
    </source>
</evidence>
<evidence type="ECO:0000256" key="4">
    <source>
        <dbReference type="ARBA" id="ARBA00022481"/>
    </source>
</evidence>
<evidence type="ECO:0000256" key="1">
    <source>
        <dbReference type="ARBA" id="ARBA00004377"/>
    </source>
</evidence>
<dbReference type="AlphaFoldDB" id="A0A9X2EM80"/>
<keyword evidence="8 11" id="KW-0472">Membrane</keyword>
<keyword evidence="14" id="KW-1185">Reference proteome</keyword>
<evidence type="ECO:0000313" key="14">
    <source>
        <dbReference type="Proteomes" id="UP001139028"/>
    </source>
</evidence>
<dbReference type="InterPro" id="IPR045584">
    <property type="entry name" value="Pilin-like"/>
</dbReference>